<name>A0ABQ7Q1N6_PLUXY</name>
<gene>
    <name evidence="4" type="ORF">JYU34_017695</name>
</gene>
<evidence type="ECO:0000313" key="4">
    <source>
        <dbReference type="EMBL" id="KAG7299156.1"/>
    </source>
</evidence>
<protein>
    <recommendedName>
        <fullName evidence="3">FP protein C-terminal domain-containing protein</fullName>
    </recommendedName>
</protein>
<sequence length="297" mass="34060">MNQKKVGNSTTPVRNATDSEHTESREKRITPAMLATTEKLQDPNPGEVMALVSEVRRLTEVITSLSSRLEEATQSLAKCQSRLDEFGFILETSNTRLKKLEERDLEILELKATVAQLKSGQNTRDQYYLRNEIEISGIPENPNENLHHVALIAARKIGVDLEEREIDWIQRVGPRRNSAKTAEESTKPPRPVVMRFLRCSKKQEILKAARSRRNLTSVDLEVSGAPLKVFFNERLTKENRLLFRDVRIKRRENNFAHCWVSQGTIYVRQKEGKPALPIHSSDDLDRVFGVLSMRNFN</sequence>
<feature type="compositionally biased region" description="Polar residues" evidence="2">
    <location>
        <begin position="1"/>
        <end position="16"/>
    </location>
</feature>
<comment type="caution">
    <text evidence="4">The sequence shown here is derived from an EMBL/GenBank/DDBJ whole genome shotgun (WGS) entry which is preliminary data.</text>
</comment>
<feature type="compositionally biased region" description="Basic and acidic residues" evidence="2">
    <location>
        <begin position="17"/>
        <end position="28"/>
    </location>
</feature>
<dbReference type="Pfam" id="PF25298">
    <property type="entry name" value="Baculo_FP_2nd"/>
    <property type="match status" value="1"/>
</dbReference>
<keyword evidence="1" id="KW-0175">Coiled coil</keyword>
<reference evidence="4 5" key="1">
    <citation type="submission" date="2021-06" db="EMBL/GenBank/DDBJ databases">
        <title>A haploid diamondback moth (Plutella xylostella L.) genome assembly resolves 31 chromosomes and identifies a diamide resistance mutation.</title>
        <authorList>
            <person name="Ward C.M."/>
            <person name="Perry K.D."/>
            <person name="Baker G."/>
            <person name="Powis K."/>
            <person name="Heckel D.G."/>
            <person name="Baxter S.W."/>
        </authorList>
    </citation>
    <scope>NUCLEOTIDE SEQUENCE [LARGE SCALE GENOMIC DNA]</scope>
    <source>
        <strain evidence="4 5">LV</strain>
        <tissue evidence="4">Single pupa</tissue>
    </source>
</reference>
<dbReference type="EMBL" id="JAHIBW010000023">
    <property type="protein sequence ID" value="KAG7299156.1"/>
    <property type="molecule type" value="Genomic_DNA"/>
</dbReference>
<organism evidence="4 5">
    <name type="scientific">Plutella xylostella</name>
    <name type="common">Diamondback moth</name>
    <name type="synonym">Plutella maculipennis</name>
    <dbReference type="NCBI Taxonomy" id="51655"/>
    <lineage>
        <taxon>Eukaryota</taxon>
        <taxon>Metazoa</taxon>
        <taxon>Ecdysozoa</taxon>
        <taxon>Arthropoda</taxon>
        <taxon>Hexapoda</taxon>
        <taxon>Insecta</taxon>
        <taxon>Pterygota</taxon>
        <taxon>Neoptera</taxon>
        <taxon>Endopterygota</taxon>
        <taxon>Lepidoptera</taxon>
        <taxon>Glossata</taxon>
        <taxon>Ditrysia</taxon>
        <taxon>Yponomeutoidea</taxon>
        <taxon>Plutellidae</taxon>
        <taxon>Plutella</taxon>
    </lineage>
</organism>
<keyword evidence="5" id="KW-1185">Reference proteome</keyword>
<dbReference type="Gene3D" id="3.30.70.1820">
    <property type="entry name" value="L1 transposable element, RRM domain"/>
    <property type="match status" value="1"/>
</dbReference>
<evidence type="ECO:0000259" key="3">
    <source>
        <dbReference type="Pfam" id="PF25298"/>
    </source>
</evidence>
<evidence type="ECO:0000313" key="5">
    <source>
        <dbReference type="Proteomes" id="UP000823941"/>
    </source>
</evidence>
<evidence type="ECO:0000256" key="1">
    <source>
        <dbReference type="SAM" id="Coils"/>
    </source>
</evidence>
<dbReference type="Proteomes" id="UP000823941">
    <property type="component" value="Chromosome 23"/>
</dbReference>
<accession>A0ABQ7Q1N6</accession>
<dbReference type="PANTHER" id="PTHR11505">
    <property type="entry name" value="L1 TRANSPOSABLE ELEMENT-RELATED"/>
    <property type="match status" value="1"/>
</dbReference>
<feature type="coiled-coil region" evidence="1">
    <location>
        <begin position="55"/>
        <end position="82"/>
    </location>
</feature>
<dbReference type="InterPro" id="IPR004244">
    <property type="entry name" value="Transposase_22"/>
</dbReference>
<proteinExistence type="predicted"/>
<feature type="region of interest" description="Disordered" evidence="2">
    <location>
        <begin position="1"/>
        <end position="28"/>
    </location>
</feature>
<feature type="domain" description="FP protein C-terminal" evidence="3">
    <location>
        <begin position="236"/>
        <end position="287"/>
    </location>
</feature>
<dbReference type="InterPro" id="IPR057251">
    <property type="entry name" value="FP_C"/>
</dbReference>
<evidence type="ECO:0000256" key="2">
    <source>
        <dbReference type="SAM" id="MobiDB-lite"/>
    </source>
</evidence>